<accession>B8J912</accession>
<dbReference type="Gene3D" id="3.50.50.60">
    <property type="entry name" value="FAD/NAD(P)-binding domain"/>
    <property type="match status" value="2"/>
</dbReference>
<keyword evidence="2" id="KW-1185">Reference proteome</keyword>
<dbReference type="HOGENOM" id="CLU_019327_1_1_7"/>
<dbReference type="AlphaFoldDB" id="B8J912"/>
<dbReference type="PRINTS" id="PR00411">
    <property type="entry name" value="PNDRDTASEI"/>
</dbReference>
<protein>
    <submittedName>
        <fullName evidence="1">FAD dependent oxidoreductase</fullName>
    </submittedName>
</protein>
<dbReference type="PANTHER" id="PTHR10668:SF105">
    <property type="entry name" value="DEHYDROGENASE-RELATED"/>
    <property type="match status" value="1"/>
</dbReference>
<gene>
    <name evidence="1" type="ordered locus">A2cp1_0251</name>
</gene>
<proteinExistence type="predicted"/>
<dbReference type="EMBL" id="CP001359">
    <property type="protein sequence ID" value="ACL63610.1"/>
    <property type="molecule type" value="Genomic_DNA"/>
</dbReference>
<dbReference type="InterPro" id="IPR036188">
    <property type="entry name" value="FAD/NAD-bd_sf"/>
</dbReference>
<name>B8J912_ANAD2</name>
<evidence type="ECO:0000313" key="1">
    <source>
        <dbReference type="EMBL" id="ACL63610.1"/>
    </source>
</evidence>
<dbReference type="RefSeq" id="WP_012631672.1">
    <property type="nucleotide sequence ID" value="NC_011891.1"/>
</dbReference>
<dbReference type="PANTHER" id="PTHR10668">
    <property type="entry name" value="PHYTOENE DEHYDROGENASE"/>
    <property type="match status" value="1"/>
</dbReference>
<evidence type="ECO:0000313" key="2">
    <source>
        <dbReference type="Proteomes" id="UP000007089"/>
    </source>
</evidence>
<dbReference type="Proteomes" id="UP000007089">
    <property type="component" value="Chromosome"/>
</dbReference>
<dbReference type="SUPFAM" id="SSF51905">
    <property type="entry name" value="FAD/NAD(P)-binding domain"/>
    <property type="match status" value="1"/>
</dbReference>
<reference evidence="1" key="1">
    <citation type="submission" date="2009-01" db="EMBL/GenBank/DDBJ databases">
        <title>Complete sequence of Anaeromyxobacter dehalogenans 2CP-1.</title>
        <authorList>
            <consortium name="US DOE Joint Genome Institute"/>
            <person name="Lucas S."/>
            <person name="Copeland A."/>
            <person name="Lapidus A."/>
            <person name="Glavina del Rio T."/>
            <person name="Dalin E."/>
            <person name="Tice H."/>
            <person name="Bruce D."/>
            <person name="Goodwin L."/>
            <person name="Pitluck S."/>
            <person name="Saunders E."/>
            <person name="Brettin T."/>
            <person name="Detter J.C."/>
            <person name="Han C."/>
            <person name="Larimer F."/>
            <person name="Land M."/>
            <person name="Hauser L."/>
            <person name="Kyrpides N."/>
            <person name="Ovchinnikova G."/>
            <person name="Beliaev A.S."/>
            <person name="Richardson P."/>
        </authorList>
    </citation>
    <scope>NUCLEOTIDE SEQUENCE</scope>
    <source>
        <strain evidence="1">2CP-1</strain>
    </source>
</reference>
<sequence length="474" mass="48756">MRTPDAVVVGSGPNGLAAAVALGGAGLRVLVREAAATAGGGARTLPLTLPGFLHDHCSAVHPLAVASPFLRTLPLAAHGLRWISPPAAVAHPLDDGTAALLGPGFEATDATLGEDARAWRALFAPLARELPALLEEVLGPVLHRPRRPLLLARFGLPALLPAARLARARFRGPRARALFAGLAAHANRPLEAAASAAFALVLGAAGHAVGWPFPEGGAGAIAAALAAELRARGGELATSAEVHRLEDLPPARAVMLDLTPRQVLRVAGARLPARYARRLAAFRYGPGAFKLDWALAGPIPWRAAACAVAGTVHLGGTLEEIAAAEAAVERGEVPARPFVLLAQPTRFDPSRAPPGGHVAWAYCHVPRGFDGDLTDAVEAQVERFAPGFRELVLARAVRGPPALEQEDANLVGGDVGGGEASLAQLVARPVLSPDPWSTPVPGLYLCSASTPPGGGVHGMCGWQAARAALRDLGL</sequence>
<dbReference type="KEGG" id="acp:A2cp1_0251"/>
<dbReference type="Pfam" id="PF13450">
    <property type="entry name" value="NAD_binding_8"/>
    <property type="match status" value="1"/>
</dbReference>
<organism evidence="1 2">
    <name type="scientific">Anaeromyxobacter dehalogenans (strain ATCC BAA-258 / DSM 21875 / 2CP-1)</name>
    <dbReference type="NCBI Taxonomy" id="455488"/>
    <lineage>
        <taxon>Bacteria</taxon>
        <taxon>Pseudomonadati</taxon>
        <taxon>Myxococcota</taxon>
        <taxon>Myxococcia</taxon>
        <taxon>Myxococcales</taxon>
        <taxon>Cystobacterineae</taxon>
        <taxon>Anaeromyxobacteraceae</taxon>
        <taxon>Anaeromyxobacter</taxon>
    </lineage>
</organism>